<proteinExistence type="inferred from homology"/>
<gene>
    <name evidence="7" type="ORF">Cboi02_000632500</name>
</gene>
<dbReference type="PANTHER" id="PTHR31297:SF43">
    <property type="entry name" value="GLUCAN 1,3-BETA-GLUCOSIDASE 3"/>
    <property type="match status" value="1"/>
</dbReference>
<dbReference type="InterPro" id="IPR017853">
    <property type="entry name" value="GH"/>
</dbReference>
<keyword evidence="4" id="KW-0961">Cell wall biogenesis/degradation</keyword>
<dbReference type="PANTHER" id="PTHR31297">
    <property type="entry name" value="GLUCAN ENDO-1,6-BETA-GLUCOSIDASE B"/>
    <property type="match status" value="1"/>
</dbReference>
<dbReference type="GO" id="GO:0005737">
    <property type="term" value="C:cytoplasm"/>
    <property type="evidence" value="ECO:0007669"/>
    <property type="project" value="UniProtKB-ARBA"/>
</dbReference>
<name>A0A9W6T5Z2_CANBO</name>
<keyword evidence="2 5" id="KW-0378">Hydrolase</keyword>
<dbReference type="Gene3D" id="3.20.20.80">
    <property type="entry name" value="Glycosidases"/>
    <property type="match status" value="1"/>
</dbReference>
<evidence type="ECO:0000256" key="5">
    <source>
        <dbReference type="RuleBase" id="RU361153"/>
    </source>
</evidence>
<dbReference type="FunFam" id="3.20.20.80:FF:000100">
    <property type="entry name" value="Glycoside hydrolase superfamily"/>
    <property type="match status" value="1"/>
</dbReference>
<dbReference type="InterPro" id="IPR050386">
    <property type="entry name" value="Glycosyl_hydrolase_5"/>
</dbReference>
<sequence length="485" mass="55226">MFRKLKQKISGAIPLAAPAAPEGAAPTKRSIYQSRLNFGVNFGSLFVQEKWIFEDCFPNGTGYELDGIRELVKSKGEDETRNMLESHWKGYCNDDDWNYLKSKGVTCIRIPIGYWIIDDGKFTSGTNFHKVRSVYKNAWNILKENYIKKAADYDIAIIVDIHGLPKGANTADHSGEKFDTPGFFDDGDAIDLICDACKFIVSDLEGFENFAALQIINESVFSNDGSGQKHYYKKAITAIRSVNKEIPVVISDGWWVEQWVNWINEQENKSHGDLGIILDTHIYRCFSDDDKSKSAPDIINGLGGTVLNDSNLKERSDIMIGEYSCVLDGNTWNCTHGDRNDIVRHYGNTQSDIFNQRSNCGYFFWTYKFKWGDGGEWGFRPMVDRQCIRAPPPPKIDPNSVNEDLFNDYLNKALQGQQVKEEWRFKEGFTTSWADCLEFAKFNNSKLGRLHAWKNARRNEHIRARGSDGNVFDWDLGFNSAASLF</sequence>
<comment type="similarity">
    <text evidence="1 5">Belongs to the glycosyl hydrolase 5 (cellulase A) family.</text>
</comment>
<dbReference type="SUPFAM" id="SSF51445">
    <property type="entry name" value="(Trans)glycosidases"/>
    <property type="match status" value="1"/>
</dbReference>
<dbReference type="GO" id="GO:0009251">
    <property type="term" value="P:glucan catabolic process"/>
    <property type="evidence" value="ECO:0007669"/>
    <property type="project" value="TreeGrafter"/>
</dbReference>
<dbReference type="GO" id="GO:0071555">
    <property type="term" value="P:cell wall organization"/>
    <property type="evidence" value="ECO:0007669"/>
    <property type="project" value="UniProtKB-KW"/>
</dbReference>
<keyword evidence="8" id="KW-1185">Reference proteome</keyword>
<evidence type="ECO:0000313" key="8">
    <source>
        <dbReference type="Proteomes" id="UP001165120"/>
    </source>
</evidence>
<dbReference type="InterPro" id="IPR001547">
    <property type="entry name" value="Glyco_hydro_5"/>
</dbReference>
<dbReference type="EMBL" id="BSXN01003882">
    <property type="protein sequence ID" value="GME80149.1"/>
    <property type="molecule type" value="Genomic_DNA"/>
</dbReference>
<evidence type="ECO:0000256" key="3">
    <source>
        <dbReference type="ARBA" id="ARBA00023295"/>
    </source>
</evidence>
<comment type="caution">
    <text evidence="7">The sequence shown here is derived from an EMBL/GenBank/DDBJ whole genome shotgun (WGS) entry which is preliminary data.</text>
</comment>
<dbReference type="Proteomes" id="UP001165120">
    <property type="component" value="Unassembled WGS sequence"/>
</dbReference>
<keyword evidence="3 5" id="KW-0326">Glycosidase</keyword>
<reference evidence="7" key="1">
    <citation type="submission" date="2023-04" db="EMBL/GenBank/DDBJ databases">
        <title>Candida boidinii NBRC 10035.</title>
        <authorList>
            <person name="Ichikawa N."/>
            <person name="Sato H."/>
            <person name="Tonouchi N."/>
        </authorList>
    </citation>
    <scope>NUCLEOTIDE SEQUENCE</scope>
    <source>
        <strain evidence="7">NBRC 10035</strain>
    </source>
</reference>
<dbReference type="GO" id="GO:0046557">
    <property type="term" value="F:glucan endo-1,6-beta-glucosidase activity"/>
    <property type="evidence" value="ECO:0007669"/>
    <property type="project" value="TreeGrafter"/>
</dbReference>
<dbReference type="AlphaFoldDB" id="A0A9W6T5Z2"/>
<feature type="domain" description="Glycoside hydrolase family 5" evidence="6">
    <location>
        <begin position="77"/>
        <end position="368"/>
    </location>
</feature>
<protein>
    <submittedName>
        <fullName evidence="7">Unnamed protein product</fullName>
    </submittedName>
</protein>
<organism evidence="7 8">
    <name type="scientific">Candida boidinii</name>
    <name type="common">Yeast</name>
    <dbReference type="NCBI Taxonomy" id="5477"/>
    <lineage>
        <taxon>Eukaryota</taxon>
        <taxon>Fungi</taxon>
        <taxon>Dikarya</taxon>
        <taxon>Ascomycota</taxon>
        <taxon>Saccharomycotina</taxon>
        <taxon>Pichiomycetes</taxon>
        <taxon>Pichiales</taxon>
        <taxon>Pichiaceae</taxon>
        <taxon>Ogataea</taxon>
        <taxon>Ogataea/Candida clade</taxon>
    </lineage>
</organism>
<evidence type="ECO:0000256" key="4">
    <source>
        <dbReference type="ARBA" id="ARBA00023316"/>
    </source>
</evidence>
<dbReference type="Pfam" id="PF00150">
    <property type="entry name" value="Cellulase"/>
    <property type="match status" value="1"/>
</dbReference>
<accession>A0A9W6T5Z2</accession>
<evidence type="ECO:0000256" key="1">
    <source>
        <dbReference type="ARBA" id="ARBA00005641"/>
    </source>
</evidence>
<evidence type="ECO:0000313" key="7">
    <source>
        <dbReference type="EMBL" id="GME80149.1"/>
    </source>
</evidence>
<dbReference type="GO" id="GO:0005576">
    <property type="term" value="C:extracellular region"/>
    <property type="evidence" value="ECO:0007669"/>
    <property type="project" value="TreeGrafter"/>
</dbReference>
<dbReference type="GO" id="GO:0009986">
    <property type="term" value="C:cell surface"/>
    <property type="evidence" value="ECO:0007669"/>
    <property type="project" value="TreeGrafter"/>
</dbReference>
<evidence type="ECO:0000256" key="2">
    <source>
        <dbReference type="ARBA" id="ARBA00022801"/>
    </source>
</evidence>
<evidence type="ECO:0000259" key="6">
    <source>
        <dbReference type="Pfam" id="PF00150"/>
    </source>
</evidence>